<proteinExistence type="predicted"/>
<evidence type="ECO:0000313" key="1">
    <source>
        <dbReference type="EMBL" id="EGG16664.1"/>
    </source>
</evidence>
<organism evidence="1 2">
    <name type="scientific">Cavenderia fasciculata</name>
    <name type="common">Slime mold</name>
    <name type="synonym">Dictyostelium fasciculatum</name>
    <dbReference type="NCBI Taxonomy" id="261658"/>
    <lineage>
        <taxon>Eukaryota</taxon>
        <taxon>Amoebozoa</taxon>
        <taxon>Evosea</taxon>
        <taxon>Eumycetozoa</taxon>
        <taxon>Dictyostelia</taxon>
        <taxon>Acytosteliales</taxon>
        <taxon>Cavenderiaceae</taxon>
        <taxon>Cavenderia</taxon>
    </lineage>
</organism>
<evidence type="ECO:0000313" key="2">
    <source>
        <dbReference type="Proteomes" id="UP000007797"/>
    </source>
</evidence>
<sequence>MHCVIKFTTILDYFMRHSRWGSKKNDKKLIRKLIREPFEDENNNSKNSNSLKKVLYWLGQMIKSIHDTNFREFLLKNQQELDKETKKNIIDLTKDDQQQEIPIEEKLKRRQEKDDRS</sequence>
<dbReference type="KEGG" id="dfa:DFA_07642"/>
<dbReference type="Proteomes" id="UP000007797">
    <property type="component" value="Unassembled WGS sequence"/>
</dbReference>
<name>F4Q2I5_CACFS</name>
<gene>
    <name evidence="1" type="ORF">DFA_07642</name>
</gene>
<dbReference type="AlphaFoldDB" id="F4Q2I5"/>
<dbReference type="GeneID" id="14868700"/>
<dbReference type="EMBL" id="GL883021">
    <property type="protein sequence ID" value="EGG16664.1"/>
    <property type="molecule type" value="Genomic_DNA"/>
</dbReference>
<accession>F4Q2I5</accession>
<protein>
    <submittedName>
        <fullName evidence="1">Uncharacterized protein</fullName>
    </submittedName>
</protein>
<keyword evidence="2" id="KW-1185">Reference proteome</keyword>
<reference evidence="2" key="1">
    <citation type="journal article" date="2011" name="Genome Res.">
        <title>Phylogeny-wide analysis of social amoeba genomes highlights ancient origins for complex intercellular communication.</title>
        <authorList>
            <person name="Heidel A.J."/>
            <person name="Lawal H.M."/>
            <person name="Felder M."/>
            <person name="Schilde C."/>
            <person name="Helps N.R."/>
            <person name="Tunggal B."/>
            <person name="Rivero F."/>
            <person name="John U."/>
            <person name="Schleicher M."/>
            <person name="Eichinger L."/>
            <person name="Platzer M."/>
            <person name="Noegel A.A."/>
            <person name="Schaap P."/>
            <person name="Gloeckner G."/>
        </authorList>
    </citation>
    <scope>NUCLEOTIDE SEQUENCE [LARGE SCALE GENOMIC DNA]</scope>
    <source>
        <strain evidence="2">SH3</strain>
    </source>
</reference>
<dbReference type="RefSeq" id="XP_004355138.1">
    <property type="nucleotide sequence ID" value="XM_004355086.1"/>
</dbReference>